<dbReference type="GO" id="GO:0006581">
    <property type="term" value="P:acetylcholine catabolic process"/>
    <property type="evidence" value="ECO:0007669"/>
    <property type="project" value="TreeGrafter"/>
</dbReference>
<dbReference type="GO" id="GO:0005615">
    <property type="term" value="C:extracellular space"/>
    <property type="evidence" value="ECO:0007669"/>
    <property type="project" value="TreeGrafter"/>
</dbReference>
<dbReference type="PROSITE" id="PS00122">
    <property type="entry name" value="CARBOXYLESTERASE_B_1"/>
    <property type="match status" value="1"/>
</dbReference>
<protein>
    <recommendedName>
        <fullName evidence="4">Carboxylic ester hydrolase</fullName>
        <ecNumber evidence="4">3.1.1.-</ecNumber>
    </recommendedName>
</protein>
<dbReference type="InterPro" id="IPR019826">
    <property type="entry name" value="Carboxylesterase_B_AS"/>
</dbReference>
<dbReference type="GO" id="GO:0019695">
    <property type="term" value="P:choline metabolic process"/>
    <property type="evidence" value="ECO:0007669"/>
    <property type="project" value="TreeGrafter"/>
</dbReference>
<dbReference type="GO" id="GO:0005886">
    <property type="term" value="C:plasma membrane"/>
    <property type="evidence" value="ECO:0007669"/>
    <property type="project" value="TreeGrafter"/>
</dbReference>
<keyword evidence="2" id="KW-0719">Serine esterase</keyword>
<evidence type="ECO:0000256" key="4">
    <source>
        <dbReference type="RuleBase" id="RU361235"/>
    </source>
</evidence>
<keyword evidence="7" id="KW-1185">Reference proteome</keyword>
<comment type="similarity">
    <text evidence="1 4">Belongs to the type-B carboxylesterase/lipase family.</text>
</comment>
<dbReference type="Proteomes" id="UP000597762">
    <property type="component" value="Unassembled WGS sequence"/>
</dbReference>
<dbReference type="GO" id="GO:0003990">
    <property type="term" value="F:acetylcholinesterase activity"/>
    <property type="evidence" value="ECO:0007669"/>
    <property type="project" value="TreeGrafter"/>
</dbReference>
<accession>A0A812DEL5</accession>
<evidence type="ECO:0000313" key="7">
    <source>
        <dbReference type="Proteomes" id="UP000597762"/>
    </source>
</evidence>
<keyword evidence="3 4" id="KW-0378">Hydrolase</keyword>
<reference evidence="6" key="1">
    <citation type="submission" date="2021-01" db="EMBL/GenBank/DDBJ databases">
        <authorList>
            <person name="Li R."/>
            <person name="Bekaert M."/>
        </authorList>
    </citation>
    <scope>NUCLEOTIDE SEQUENCE</scope>
    <source>
        <strain evidence="6">Farmed</strain>
    </source>
</reference>
<dbReference type="PANTHER" id="PTHR43918">
    <property type="entry name" value="ACETYLCHOLINESTERASE"/>
    <property type="match status" value="1"/>
</dbReference>
<evidence type="ECO:0000259" key="5">
    <source>
        <dbReference type="Pfam" id="PF00135"/>
    </source>
</evidence>
<dbReference type="PANTHER" id="PTHR43918:SF4">
    <property type="entry name" value="CARBOXYLIC ESTER HYDROLASE"/>
    <property type="match status" value="1"/>
</dbReference>
<dbReference type="OrthoDB" id="19653at2759"/>
<dbReference type="EC" id="3.1.1.-" evidence="4"/>
<evidence type="ECO:0000256" key="2">
    <source>
        <dbReference type="ARBA" id="ARBA00022487"/>
    </source>
</evidence>
<sequence length="203" mass="22512">MLDQIAAFRWVKENIIHFGGDPDHITIDGHSAGGASVGLHLVSPLAKGLFHRVIQQSGSPLAHWAVKKYPDRSNLHYKLFLSSLRCLQNSTVEIKRCLKSIDPERLKRIILADLEWSSEVSPVFIPIVDGYYLPDIPEKLMRNHPVNAHQFMTGTTRDEGASAAGRLFGPLKHNHGSTEKILSLMNCFRGFLPSVGGIVGELI</sequence>
<evidence type="ECO:0000256" key="3">
    <source>
        <dbReference type="ARBA" id="ARBA00022801"/>
    </source>
</evidence>
<dbReference type="Pfam" id="PF00135">
    <property type="entry name" value="COesterase"/>
    <property type="match status" value="1"/>
</dbReference>
<dbReference type="InterPro" id="IPR029058">
    <property type="entry name" value="AB_hydrolase_fold"/>
</dbReference>
<dbReference type="InterPro" id="IPR002018">
    <property type="entry name" value="CarbesteraseB"/>
</dbReference>
<evidence type="ECO:0000313" key="6">
    <source>
        <dbReference type="EMBL" id="CAE1297871.1"/>
    </source>
</evidence>
<gene>
    <name evidence="6" type="ORF">SPHA_52288</name>
</gene>
<proteinExistence type="inferred from homology"/>
<organism evidence="6 7">
    <name type="scientific">Acanthosepion pharaonis</name>
    <name type="common">Pharaoh cuttlefish</name>
    <name type="synonym">Sepia pharaonis</name>
    <dbReference type="NCBI Taxonomy" id="158019"/>
    <lineage>
        <taxon>Eukaryota</taxon>
        <taxon>Metazoa</taxon>
        <taxon>Spiralia</taxon>
        <taxon>Lophotrochozoa</taxon>
        <taxon>Mollusca</taxon>
        <taxon>Cephalopoda</taxon>
        <taxon>Coleoidea</taxon>
        <taxon>Decapodiformes</taxon>
        <taxon>Sepiida</taxon>
        <taxon>Sepiina</taxon>
        <taxon>Sepiidae</taxon>
        <taxon>Acanthosepion</taxon>
    </lineage>
</organism>
<dbReference type="InterPro" id="IPR050654">
    <property type="entry name" value="AChE-related_enzymes"/>
</dbReference>
<feature type="domain" description="Carboxylesterase type B" evidence="5">
    <location>
        <begin position="1"/>
        <end position="172"/>
    </location>
</feature>
<dbReference type="AlphaFoldDB" id="A0A812DEL5"/>
<dbReference type="SUPFAM" id="SSF53474">
    <property type="entry name" value="alpha/beta-Hydrolases"/>
    <property type="match status" value="1"/>
</dbReference>
<name>A0A812DEL5_ACAPH</name>
<dbReference type="Gene3D" id="3.40.50.1820">
    <property type="entry name" value="alpha/beta hydrolase"/>
    <property type="match status" value="1"/>
</dbReference>
<comment type="caution">
    <text evidence="6">The sequence shown here is derived from an EMBL/GenBank/DDBJ whole genome shotgun (WGS) entry which is preliminary data.</text>
</comment>
<dbReference type="EMBL" id="CAHIKZ030003231">
    <property type="protein sequence ID" value="CAE1297871.1"/>
    <property type="molecule type" value="Genomic_DNA"/>
</dbReference>
<evidence type="ECO:0000256" key="1">
    <source>
        <dbReference type="ARBA" id="ARBA00005964"/>
    </source>
</evidence>